<keyword evidence="4" id="KW-0249">Electron transport</keyword>
<evidence type="ECO:0000256" key="6">
    <source>
        <dbReference type="ARBA" id="ARBA00023014"/>
    </source>
</evidence>
<reference evidence="11" key="2">
    <citation type="submission" date="2020-09" db="EMBL/GenBank/DDBJ databases">
        <authorList>
            <person name="Sun Q."/>
            <person name="Zhou Y."/>
        </authorList>
    </citation>
    <scope>NUCLEOTIDE SEQUENCE</scope>
    <source>
        <strain evidence="11">CGMCC 1.12181</strain>
    </source>
</reference>
<keyword evidence="6" id="KW-0411">Iron-sulfur</keyword>
<evidence type="ECO:0000256" key="4">
    <source>
        <dbReference type="ARBA" id="ARBA00022982"/>
    </source>
</evidence>
<dbReference type="RefSeq" id="WP_188365930.1">
    <property type="nucleotide sequence ID" value="NZ_BAABJF010000020.1"/>
</dbReference>
<dbReference type="PANTHER" id="PTHR37424">
    <property type="entry name" value="BACTERIOFERRITIN-ASSOCIATED FERREDOXIN"/>
    <property type="match status" value="1"/>
</dbReference>
<name>A0A917FR91_9GAMM</name>
<evidence type="ECO:0000313" key="12">
    <source>
        <dbReference type="Proteomes" id="UP000605253"/>
    </source>
</evidence>
<keyword evidence="3" id="KW-0479">Metal-binding</keyword>
<dbReference type="AlphaFoldDB" id="A0A917FR91"/>
<dbReference type="InterPro" id="IPR052371">
    <property type="entry name" value="BFD-associated_ferredoxin"/>
</dbReference>
<dbReference type="EMBL" id="BMEO01000014">
    <property type="protein sequence ID" value="GGG01393.1"/>
    <property type="molecule type" value="Genomic_DNA"/>
</dbReference>
<evidence type="ECO:0000256" key="7">
    <source>
        <dbReference type="ARBA" id="ARBA00034078"/>
    </source>
</evidence>
<comment type="similarity">
    <text evidence="9">Belongs to the Bfd family.</text>
</comment>
<dbReference type="Gene3D" id="1.10.10.1100">
    <property type="entry name" value="BFD-like [2Fe-2S]-binding domain"/>
    <property type="match status" value="1"/>
</dbReference>
<keyword evidence="2" id="KW-0001">2Fe-2S</keyword>
<keyword evidence="12" id="KW-1185">Reference proteome</keyword>
<evidence type="ECO:0000256" key="2">
    <source>
        <dbReference type="ARBA" id="ARBA00022714"/>
    </source>
</evidence>
<proteinExistence type="inferred from homology"/>
<comment type="caution">
    <text evidence="11">The sequence shown here is derived from an EMBL/GenBank/DDBJ whole genome shotgun (WGS) entry which is preliminary data.</text>
</comment>
<reference evidence="11" key="1">
    <citation type="journal article" date="2014" name="Int. J. Syst. Evol. Microbiol.">
        <title>Complete genome sequence of Corynebacterium casei LMG S-19264T (=DSM 44701T), isolated from a smear-ripened cheese.</title>
        <authorList>
            <consortium name="US DOE Joint Genome Institute (JGI-PGF)"/>
            <person name="Walter F."/>
            <person name="Albersmeier A."/>
            <person name="Kalinowski J."/>
            <person name="Ruckert C."/>
        </authorList>
    </citation>
    <scope>NUCLEOTIDE SEQUENCE</scope>
    <source>
        <strain evidence="11">CGMCC 1.12181</strain>
    </source>
</reference>
<dbReference type="Pfam" id="PF04324">
    <property type="entry name" value="Fer2_BFD"/>
    <property type="match status" value="1"/>
</dbReference>
<evidence type="ECO:0000256" key="8">
    <source>
        <dbReference type="ARBA" id="ARBA00039386"/>
    </source>
</evidence>
<evidence type="ECO:0000256" key="5">
    <source>
        <dbReference type="ARBA" id="ARBA00023004"/>
    </source>
</evidence>
<comment type="cofactor">
    <cofactor evidence="7">
        <name>[2Fe-2S] cluster</name>
        <dbReference type="ChEBI" id="CHEBI:190135"/>
    </cofactor>
</comment>
<accession>A0A917FR91</accession>
<dbReference type="PANTHER" id="PTHR37424:SF1">
    <property type="entry name" value="BACTERIOFERRITIN-ASSOCIATED FERREDOXIN"/>
    <property type="match status" value="1"/>
</dbReference>
<evidence type="ECO:0000256" key="1">
    <source>
        <dbReference type="ARBA" id="ARBA00022448"/>
    </source>
</evidence>
<evidence type="ECO:0000256" key="9">
    <source>
        <dbReference type="ARBA" id="ARBA00046332"/>
    </source>
</evidence>
<dbReference type="Proteomes" id="UP000605253">
    <property type="component" value="Unassembled WGS sequence"/>
</dbReference>
<keyword evidence="5" id="KW-0408">Iron</keyword>
<organism evidence="11 12">
    <name type="scientific">Marinicella pacifica</name>
    <dbReference type="NCBI Taxonomy" id="1171543"/>
    <lineage>
        <taxon>Bacteria</taxon>
        <taxon>Pseudomonadati</taxon>
        <taxon>Pseudomonadota</taxon>
        <taxon>Gammaproteobacteria</taxon>
        <taxon>Lysobacterales</taxon>
        <taxon>Marinicellaceae</taxon>
        <taxon>Marinicella</taxon>
    </lineage>
</organism>
<gene>
    <name evidence="11" type="ORF">GCM10011365_23260</name>
</gene>
<dbReference type="GO" id="GO:0046872">
    <property type="term" value="F:metal ion binding"/>
    <property type="evidence" value="ECO:0007669"/>
    <property type="project" value="UniProtKB-KW"/>
</dbReference>
<sequence>MYVCICHGITDKDILKAARSGVSDIYQLAAETGATTGCGSCLEMAEDILRQQSDQQPSFLNVLSSNKPQFA</sequence>
<evidence type="ECO:0000259" key="10">
    <source>
        <dbReference type="Pfam" id="PF04324"/>
    </source>
</evidence>
<keyword evidence="1" id="KW-0813">Transport</keyword>
<evidence type="ECO:0000313" key="11">
    <source>
        <dbReference type="EMBL" id="GGG01393.1"/>
    </source>
</evidence>
<dbReference type="InterPro" id="IPR007419">
    <property type="entry name" value="BFD-like_2Fe2S-bd_dom"/>
</dbReference>
<dbReference type="GO" id="GO:0051537">
    <property type="term" value="F:2 iron, 2 sulfur cluster binding"/>
    <property type="evidence" value="ECO:0007669"/>
    <property type="project" value="UniProtKB-KW"/>
</dbReference>
<feature type="domain" description="BFD-like [2Fe-2S]-binding" evidence="10">
    <location>
        <begin position="2"/>
        <end position="50"/>
    </location>
</feature>
<evidence type="ECO:0000256" key="3">
    <source>
        <dbReference type="ARBA" id="ARBA00022723"/>
    </source>
</evidence>
<protein>
    <recommendedName>
        <fullName evidence="8">Bacterioferritin-associated ferredoxin</fullName>
    </recommendedName>
</protein>
<dbReference type="InterPro" id="IPR041854">
    <property type="entry name" value="BFD-like_2Fe2S-bd_dom_sf"/>
</dbReference>